<dbReference type="Proteomes" id="UP000636960">
    <property type="component" value="Unassembled WGS sequence"/>
</dbReference>
<dbReference type="InterPro" id="IPR051677">
    <property type="entry name" value="AfsR-DnrI-RedD_regulator"/>
</dbReference>
<feature type="region of interest" description="Disordered" evidence="1">
    <location>
        <begin position="299"/>
        <end position="333"/>
    </location>
</feature>
<dbReference type="SUPFAM" id="SSF46894">
    <property type="entry name" value="C-terminal effector domain of the bipartite response regulators"/>
    <property type="match status" value="1"/>
</dbReference>
<dbReference type="Gene3D" id="1.10.10.10">
    <property type="entry name" value="Winged helix-like DNA-binding domain superfamily/Winged helix DNA-binding domain"/>
    <property type="match status" value="1"/>
</dbReference>
<evidence type="ECO:0000313" key="3">
    <source>
        <dbReference type="EMBL" id="GIF01595.1"/>
    </source>
</evidence>
<reference evidence="3" key="1">
    <citation type="submission" date="2021-01" db="EMBL/GenBank/DDBJ databases">
        <title>Whole genome shotgun sequence of Actinoplanes rishiriensis NBRC 108556.</title>
        <authorList>
            <person name="Komaki H."/>
            <person name="Tamura T."/>
        </authorList>
    </citation>
    <scope>NUCLEOTIDE SEQUENCE</scope>
    <source>
        <strain evidence="3">NBRC 108556</strain>
    </source>
</reference>
<evidence type="ECO:0000256" key="2">
    <source>
        <dbReference type="SAM" id="Phobius"/>
    </source>
</evidence>
<feature type="region of interest" description="Disordered" evidence="1">
    <location>
        <begin position="381"/>
        <end position="409"/>
    </location>
</feature>
<evidence type="ECO:0000313" key="4">
    <source>
        <dbReference type="Proteomes" id="UP000636960"/>
    </source>
</evidence>
<evidence type="ECO:0000256" key="1">
    <source>
        <dbReference type="SAM" id="MobiDB-lite"/>
    </source>
</evidence>
<name>A0A919K8D9_9ACTN</name>
<dbReference type="InterPro" id="IPR016032">
    <property type="entry name" value="Sig_transdc_resp-reg_C-effctor"/>
</dbReference>
<proteinExistence type="predicted"/>
<accession>A0A919K8D9</accession>
<keyword evidence="2" id="KW-0472">Membrane</keyword>
<protein>
    <recommendedName>
        <fullName evidence="5">OmpR/PhoB-type domain-containing protein</fullName>
    </recommendedName>
</protein>
<dbReference type="PANTHER" id="PTHR35807">
    <property type="entry name" value="TRANSCRIPTIONAL REGULATOR REDD-RELATED"/>
    <property type="match status" value="1"/>
</dbReference>
<dbReference type="EMBL" id="BOMV01000107">
    <property type="protein sequence ID" value="GIF01595.1"/>
    <property type="molecule type" value="Genomic_DNA"/>
</dbReference>
<feature type="transmembrane region" description="Helical" evidence="2">
    <location>
        <begin position="49"/>
        <end position="74"/>
    </location>
</feature>
<evidence type="ECO:0008006" key="5">
    <source>
        <dbReference type="Google" id="ProtNLM"/>
    </source>
</evidence>
<dbReference type="AlphaFoldDB" id="A0A919K8D9"/>
<keyword evidence="2" id="KW-1133">Transmembrane helix</keyword>
<organism evidence="3 4">
    <name type="scientific">Paractinoplanes rishiriensis</name>
    <dbReference type="NCBI Taxonomy" id="1050105"/>
    <lineage>
        <taxon>Bacteria</taxon>
        <taxon>Bacillati</taxon>
        <taxon>Actinomycetota</taxon>
        <taxon>Actinomycetes</taxon>
        <taxon>Micromonosporales</taxon>
        <taxon>Micromonosporaceae</taxon>
        <taxon>Paractinoplanes</taxon>
    </lineage>
</organism>
<dbReference type="InterPro" id="IPR036388">
    <property type="entry name" value="WH-like_DNA-bd_sf"/>
</dbReference>
<feature type="transmembrane region" description="Helical" evidence="2">
    <location>
        <begin position="7"/>
        <end position="29"/>
    </location>
</feature>
<feature type="compositionally biased region" description="Pro residues" evidence="1">
    <location>
        <begin position="391"/>
        <end position="403"/>
    </location>
</feature>
<sequence length="575" mass="61473">MRWMNRLAATMMVLAVVAGPPLLAVLWLTSHPWRWPTRAQTQAWLQQPVTATTIIAACVTVVVLGWLTLLCYLAKRAGQLLRAWWHHLRDVPLPPPAQMTASSMAGIAALTMPAATAGDILPATTPVAAPEQQLPGAEPNSNGPAEQTITIGQAGLDLPSGGWISTGMAAAVAATAALIWQRRRRAFQPAPPSPHREQLRDRDLHRLPETAEAITAARPGALYQADHPPALLDQLPAGAISIIGPGAAAAARGLIVAAALSTLSGKTPTTTVCIDRSDLTRLLPETDVAALTAVGIQISDTPKPAAPPPSGHADDGGRHIPPAEPATSHTTRIRLTADPNATVTWHIAADGTEAGTANPQRFCVLTAQNTTDLLTLVHQAHQNPRDTATEPHPPTNHPAPAPLPQSTTTTGRLQLIGGCELTVGGSPVRLRRRAGLQILAYLAVHADGATRTDLIRACWPGTPPATITQRLHTTLTDLRRQLQPLLGADPIHHDGHHYHLNTQTISTDLHRWRTTANTAAHSIDPRARREACRTLINLCHGELAAGHHWPWIDPAREALRRDVQDAAALIDERVR</sequence>
<keyword evidence="4" id="KW-1185">Reference proteome</keyword>
<dbReference type="GO" id="GO:0006355">
    <property type="term" value="P:regulation of DNA-templated transcription"/>
    <property type="evidence" value="ECO:0007669"/>
    <property type="project" value="InterPro"/>
</dbReference>
<comment type="caution">
    <text evidence="3">The sequence shown here is derived from an EMBL/GenBank/DDBJ whole genome shotgun (WGS) entry which is preliminary data.</text>
</comment>
<keyword evidence="2" id="KW-0812">Transmembrane</keyword>
<gene>
    <name evidence="3" type="ORF">Ari01nite_90590</name>
</gene>
<dbReference type="GO" id="GO:0003677">
    <property type="term" value="F:DNA binding"/>
    <property type="evidence" value="ECO:0007669"/>
    <property type="project" value="InterPro"/>
</dbReference>